<dbReference type="GO" id="GO:0016197">
    <property type="term" value="P:endosomal transport"/>
    <property type="evidence" value="ECO:0007669"/>
    <property type="project" value="TreeGrafter"/>
</dbReference>
<feature type="domain" description="WASH complex subunit 7 C-terminal" evidence="3">
    <location>
        <begin position="967"/>
        <end position="1140"/>
    </location>
</feature>
<dbReference type="GO" id="GO:0071203">
    <property type="term" value="C:WASH complex"/>
    <property type="evidence" value="ECO:0007669"/>
    <property type="project" value="InterPro"/>
</dbReference>
<evidence type="ECO:0000259" key="3">
    <source>
        <dbReference type="Pfam" id="PF14746"/>
    </source>
</evidence>
<dbReference type="AlphaFoldDB" id="A0A7R9BH59"/>
<dbReference type="EMBL" id="CAJPEX010000177">
    <property type="protein sequence ID" value="CAG0913983.1"/>
    <property type="molecule type" value="Genomic_DNA"/>
</dbReference>
<dbReference type="InterPro" id="IPR028283">
    <property type="entry name" value="WASH-7_C"/>
</dbReference>
<evidence type="ECO:0008006" key="6">
    <source>
        <dbReference type="Google" id="ProtNLM"/>
    </source>
</evidence>
<protein>
    <recommendedName>
        <fullName evidence="6">WASH complex subunit 7</fullName>
    </recommendedName>
</protein>
<keyword evidence="5" id="KW-1185">Reference proteome</keyword>
<dbReference type="OrthoDB" id="10261210at2759"/>
<dbReference type="InterPro" id="IPR027307">
    <property type="entry name" value="WASH7"/>
</dbReference>
<reference evidence="4" key="1">
    <citation type="submission" date="2020-11" db="EMBL/GenBank/DDBJ databases">
        <authorList>
            <person name="Tran Van P."/>
        </authorList>
    </citation>
    <scope>NUCLEOTIDE SEQUENCE</scope>
</reference>
<dbReference type="PANTHER" id="PTHR31409:SF0">
    <property type="entry name" value="WASH COMPLEX SUBUNIT 4"/>
    <property type="match status" value="1"/>
</dbReference>
<dbReference type="PANTHER" id="PTHR31409">
    <property type="entry name" value="WASH COMPLEX SUBUNIT 4"/>
    <property type="match status" value="1"/>
</dbReference>
<feature type="domain" description="WASH complex subunit 4 N-terminal" evidence="2">
    <location>
        <begin position="32"/>
        <end position="594"/>
    </location>
</feature>
<dbReference type="Proteomes" id="UP000678499">
    <property type="component" value="Unassembled WGS sequence"/>
</dbReference>
<gene>
    <name evidence="4" type="ORF">NMOB1V02_LOCUS1700</name>
</gene>
<dbReference type="EMBL" id="OA882214">
    <property type="protein sequence ID" value="CAD7273831.1"/>
    <property type="molecule type" value="Genomic_DNA"/>
</dbReference>
<evidence type="ECO:0000259" key="1">
    <source>
        <dbReference type="Pfam" id="PF14744"/>
    </source>
</evidence>
<evidence type="ECO:0000313" key="4">
    <source>
        <dbReference type="EMBL" id="CAD7273831.1"/>
    </source>
</evidence>
<name>A0A7R9BH59_9CRUS</name>
<dbReference type="Pfam" id="PF14746">
    <property type="entry name" value="WASH-7_C"/>
    <property type="match status" value="1"/>
</dbReference>
<accession>A0A7R9BH59</accession>
<feature type="domain" description="WASH complex subunit 7 central" evidence="1">
    <location>
        <begin position="595"/>
        <end position="937"/>
    </location>
</feature>
<dbReference type="Pfam" id="PF14745">
    <property type="entry name" value="WASH-4_N"/>
    <property type="match status" value="1"/>
</dbReference>
<dbReference type="GO" id="GO:0005768">
    <property type="term" value="C:endosome"/>
    <property type="evidence" value="ECO:0007669"/>
    <property type="project" value="TreeGrafter"/>
</dbReference>
<dbReference type="InterPro" id="IPR028282">
    <property type="entry name" value="WASH-7_central"/>
</dbReference>
<dbReference type="GO" id="GO:0007032">
    <property type="term" value="P:endosome organization"/>
    <property type="evidence" value="ECO:0007669"/>
    <property type="project" value="TreeGrafter"/>
</dbReference>
<proteinExistence type="predicted"/>
<dbReference type="Pfam" id="PF14744">
    <property type="entry name" value="WASH-7_mid"/>
    <property type="match status" value="1"/>
</dbReference>
<evidence type="ECO:0000259" key="2">
    <source>
        <dbReference type="Pfam" id="PF14745"/>
    </source>
</evidence>
<sequence>MSAFNFYDPSSWGVEDDNSCRAACDAQVAVFGKFLEEYEEKLDSLSSGCDYVWDPCLHPVSFELTVDDVTAAAESVPEISGDPVRKIVLVFTHLCDEMKSLIAEAENSFFDVLCLYGEGEPGIDEGNTEMMIGKFVAVLPELDAFVRRCRVVLNNCVLQLSAAFDPKAPVDVSNVHLVHVLQCFGGVLSTLYTLDEIIKLQPHILKHWITYKRLLKNVRREPNEFKVDNAKMSALIDLLRNLEDALLSDKIFVDSLADCSDTARVSEAGTKSKNHFAAEWKECLTLWVDQLDAQVGQTYELDRRLGQQLMALACCFVFYTSVVQGLDKKLVKQIWELQKKIPVVLLHAQHVWILDDFFVQHLGGFASVIDRRAMSSSAAFRSNYMQQKTASIGRDEVAYGVQVCTWTAKFEELSKLEPSKLRIEDMKRFANLFIQGILYAHRLSFTAKLILNVHARFVKPMSKADIACVCRLIELLQSIRATYHRHGMLVAEITGYVMQHLSFVALTTLAGVKKRLLNEKPSSRRSDILTALVLTEHALNGPVTKVKRLVAIIAMAFAPKTLTEGEFQALEKNLRKMEFLCDLGSSLEKACDGSFLYWHRVIIPIYFDDVLSCETNPHRIHEFFSALEDCIAPLSHCRHVQSDALSDRFCAEVMDALERQILLPLCNKIEVDLRLQTHCHLQLEERNPFSAPVADLSDFLRLRPLALGKFTLHVKKYVEDYLDKTFYTLTTIALHDWKTYGEMRSIARLKYGAETREAHLPSQTLEQGLDVLEIMRNLHIFVGKFAYNLNTQTFIEVSSNNKHLESIGIRHVANSIRTHGPGIMNTTVNITYQFLKKKFQIFSQFLFDDHIKSRLMKDVRYFKENKDSLGQKYPYDRAEEFNRGIRRLGLTPDGQTYLDKFRVLITQIGNAMGFVRMIRSGGLHSCGKAASFIPDLDTYGISVDNSDLLTNVGFKEMVEQAELSAETKEAGSSVDSVVAEICKRFTRGTQYFRLLVQVLGPVFRDGKHGHLKNFFIIIPPLTVNFVEHFIASQEMMLKRNCDGARFTDDGFAMGIAFILKLLNQYEDFDSLHWFTSAQSKLEKDAEISSSTADRVTPVVDSATLNKDAPTMTLTLKRLQKYQTELDLLRYNLSSARIFFQWATVDDGPQEPGSLRSSQQSLNKSL</sequence>
<organism evidence="4">
    <name type="scientific">Notodromas monacha</name>
    <dbReference type="NCBI Taxonomy" id="399045"/>
    <lineage>
        <taxon>Eukaryota</taxon>
        <taxon>Metazoa</taxon>
        <taxon>Ecdysozoa</taxon>
        <taxon>Arthropoda</taxon>
        <taxon>Crustacea</taxon>
        <taxon>Oligostraca</taxon>
        <taxon>Ostracoda</taxon>
        <taxon>Podocopa</taxon>
        <taxon>Podocopida</taxon>
        <taxon>Cypridocopina</taxon>
        <taxon>Cypridoidea</taxon>
        <taxon>Cyprididae</taxon>
        <taxon>Notodromas</taxon>
    </lineage>
</organism>
<dbReference type="InterPro" id="IPR028191">
    <property type="entry name" value="WASH-4_N"/>
</dbReference>
<evidence type="ECO:0000313" key="5">
    <source>
        <dbReference type="Proteomes" id="UP000678499"/>
    </source>
</evidence>